<dbReference type="InterPro" id="IPR036396">
    <property type="entry name" value="Cyt_P450_sf"/>
</dbReference>
<evidence type="ECO:0000256" key="1">
    <source>
        <dbReference type="ARBA" id="ARBA00010617"/>
    </source>
</evidence>
<dbReference type="PANTHER" id="PTHR46696:SF1">
    <property type="entry name" value="CYTOCHROME P450 YJIB-RELATED"/>
    <property type="match status" value="1"/>
</dbReference>
<dbReference type="Gene3D" id="1.10.630.10">
    <property type="entry name" value="Cytochrome P450"/>
    <property type="match status" value="1"/>
</dbReference>
<dbReference type="InterPro" id="IPR001128">
    <property type="entry name" value="Cyt_P450"/>
</dbReference>
<dbReference type="PRINTS" id="PR00385">
    <property type="entry name" value="P450"/>
</dbReference>
<dbReference type="PROSITE" id="PS00086">
    <property type="entry name" value="CYTOCHROME_P450"/>
    <property type="match status" value="1"/>
</dbReference>
<dbReference type="RefSeq" id="WP_171693315.1">
    <property type="nucleotide sequence ID" value="NZ_WHOC01000170.1"/>
</dbReference>
<keyword evidence="3 4" id="KW-0503">Monooxygenase</keyword>
<keyword evidence="4" id="KW-0408">Iron</keyword>
<reference evidence="5 6" key="1">
    <citation type="submission" date="2019-10" db="EMBL/GenBank/DDBJ databases">
        <title>Description of Paenibacillus choica sp. nov.</title>
        <authorList>
            <person name="Carlier A."/>
            <person name="Qi S."/>
        </authorList>
    </citation>
    <scope>NUCLEOTIDE SEQUENCE [LARGE SCALE GENOMIC DNA]</scope>
    <source>
        <strain evidence="5 6">LMG 31460</strain>
    </source>
</reference>
<proteinExistence type="inferred from homology"/>
<gene>
    <name evidence="5" type="ORF">GC102_33145</name>
</gene>
<comment type="caution">
    <text evidence="5">The sequence shown here is derived from an EMBL/GenBank/DDBJ whole genome shotgun (WGS) entry which is preliminary data.</text>
</comment>
<comment type="similarity">
    <text evidence="1 4">Belongs to the cytochrome P450 family.</text>
</comment>
<evidence type="ECO:0000313" key="5">
    <source>
        <dbReference type="EMBL" id="NOU90547.1"/>
    </source>
</evidence>
<evidence type="ECO:0000256" key="2">
    <source>
        <dbReference type="ARBA" id="ARBA00022617"/>
    </source>
</evidence>
<protein>
    <submittedName>
        <fullName evidence="5">Cytochrome P450</fullName>
    </submittedName>
</protein>
<dbReference type="PRINTS" id="PR00359">
    <property type="entry name" value="BP450"/>
</dbReference>
<keyword evidence="6" id="KW-1185">Reference proteome</keyword>
<keyword evidence="4" id="KW-0479">Metal-binding</keyword>
<dbReference type="Pfam" id="PF00067">
    <property type="entry name" value="p450"/>
    <property type="match status" value="2"/>
</dbReference>
<organism evidence="5 6">
    <name type="scientific">Paenibacillus germinis</name>
    <dbReference type="NCBI Taxonomy" id="2654979"/>
    <lineage>
        <taxon>Bacteria</taxon>
        <taxon>Bacillati</taxon>
        <taxon>Bacillota</taxon>
        <taxon>Bacilli</taxon>
        <taxon>Bacillales</taxon>
        <taxon>Paenibacillaceae</taxon>
        <taxon>Paenibacillus</taxon>
    </lineage>
</organism>
<evidence type="ECO:0000313" key="6">
    <source>
        <dbReference type="Proteomes" id="UP000658690"/>
    </source>
</evidence>
<keyword evidence="4" id="KW-0560">Oxidoreductase</keyword>
<sequence>MFSYANLDLSSPEFKKNAHEIYKQLRQNDPLHEIAMPDGQRAWLSTRYDDAVQILKDDERFTKNLQSLSPQDYAAIMPKKEMDLISKQMLSSDPPDHTRLRSIVSKAFSPQMIEDMQDEIQRITDDLIDQIQEKGSMDVIEDFAFPLPIIVISQMLGIPKNDHYLFKKWSSDFIESANNRNKMKEAFPSIQAFGRYIEELITERRKYPGSDLISMLIKAHDSRDKLTAEELSSTIWLLIVAGHETTVNLIGNGLLALLENPDQLHLWRSDPALTQSGIEELLRYYSPVEIATSRWARLDFTWHGKNVNKGDLIFVGLAAANRDPEQFENPDRLDITRKKNKHIAFGNGIHFCLGAPLARLEGKIALSTLLQRLPNLSIDTTSEEFKWRSGILMRGLERFPVTF</sequence>
<dbReference type="SUPFAM" id="SSF48264">
    <property type="entry name" value="Cytochrome P450"/>
    <property type="match status" value="1"/>
</dbReference>
<dbReference type="CDD" id="cd11029">
    <property type="entry name" value="CYP107-like"/>
    <property type="match status" value="1"/>
</dbReference>
<name>A0ABX1ZB37_9BACL</name>
<dbReference type="InterPro" id="IPR002397">
    <property type="entry name" value="Cyt_P450_B"/>
</dbReference>
<evidence type="ECO:0000256" key="3">
    <source>
        <dbReference type="ARBA" id="ARBA00023033"/>
    </source>
</evidence>
<dbReference type="Proteomes" id="UP000658690">
    <property type="component" value="Unassembled WGS sequence"/>
</dbReference>
<dbReference type="PANTHER" id="PTHR46696">
    <property type="entry name" value="P450, PUTATIVE (EUROFUNG)-RELATED"/>
    <property type="match status" value="1"/>
</dbReference>
<dbReference type="InterPro" id="IPR017972">
    <property type="entry name" value="Cyt_P450_CS"/>
</dbReference>
<evidence type="ECO:0000256" key="4">
    <source>
        <dbReference type="RuleBase" id="RU000461"/>
    </source>
</evidence>
<accession>A0ABX1ZB37</accession>
<dbReference type="EMBL" id="WHOC01000170">
    <property type="protein sequence ID" value="NOU90547.1"/>
    <property type="molecule type" value="Genomic_DNA"/>
</dbReference>
<keyword evidence="2 4" id="KW-0349">Heme</keyword>